<evidence type="ECO:0000256" key="2">
    <source>
        <dbReference type="SAM" id="MobiDB-lite"/>
    </source>
</evidence>
<dbReference type="Pfam" id="PF13629">
    <property type="entry name" value="T2SS-T3SS_pil_N"/>
    <property type="match status" value="1"/>
</dbReference>
<evidence type="ECO:0000256" key="1">
    <source>
        <dbReference type="RuleBase" id="RU004003"/>
    </source>
</evidence>
<dbReference type="PANTHER" id="PTHR30332">
    <property type="entry name" value="PROBABLE GENERAL SECRETION PATHWAY PROTEIN D"/>
    <property type="match status" value="1"/>
</dbReference>
<dbReference type="InterPro" id="IPR004846">
    <property type="entry name" value="T2SS/T3SS_dom"/>
</dbReference>
<sequence>MKIIQWVMGVSWLLMVGVGWADPVPSPLLPLATPVPVVEAPPPQVSGDRAPLLQLPLNKSLRVHAEAPLVRVSVSNPEIADVSLVRNREIFLVGKKVGSTNLFLWTKDGAMTSMDVVVSIDISGLQGKLRELVPQEKGVTVSAAGESFVLSGSVANGVILRQIVLIAEQYGGKKIVNLLATRNVSQVMLEVKVVEIQKTLDDRMGANTALGQQGGATFGGVSSFPNATPTQTIANTGASALVSNFTLLGGVGYTGSITNMTLQGEIDKGRAKVLAEPNIVAMSGQEASFLAGGKIYIPIPQSTGVAGGVFITLQEEDYGVGLNFMPTVLDGGKINLRVSPEVSELLTTGTTFGSGSSSMVVPTITTRRASTTVQLNDGESLAIGGLIQSNILETIKAFPLLGELPILGPLFRSSEFQHNRTELVFVVTPHLVQGTTQRVALPSDSFTPPTRTQFQLEGKMEGDEK</sequence>
<dbReference type="PANTHER" id="PTHR30332:SF17">
    <property type="entry name" value="TYPE IV PILIATION SYSTEM PROTEIN DR_0774-RELATED"/>
    <property type="match status" value="1"/>
</dbReference>
<dbReference type="STRING" id="1789004.FEMY_16650"/>
<dbReference type="Proteomes" id="UP000075653">
    <property type="component" value="Unassembled WGS sequence"/>
</dbReference>
<keyword evidence="6" id="KW-1185">Reference proteome</keyword>
<feature type="region of interest" description="Disordered" evidence="2">
    <location>
        <begin position="444"/>
        <end position="465"/>
    </location>
</feature>
<dbReference type="InterPro" id="IPR050810">
    <property type="entry name" value="Bact_Secretion_Sys_Channel"/>
</dbReference>
<evidence type="ECO:0000259" key="3">
    <source>
        <dbReference type="Pfam" id="PF00263"/>
    </source>
</evidence>
<accession>A0A149VX76</accession>
<protein>
    <submittedName>
        <fullName evidence="5">Type II secretion system protein D</fullName>
    </submittedName>
</protein>
<dbReference type="InterPro" id="IPR001775">
    <property type="entry name" value="GspD/PilQ"/>
</dbReference>
<dbReference type="PRINTS" id="PR00811">
    <property type="entry name" value="BCTERIALGSPD"/>
</dbReference>
<evidence type="ECO:0000313" key="6">
    <source>
        <dbReference type="Proteomes" id="UP000075653"/>
    </source>
</evidence>
<dbReference type="RefSeq" id="WP_082783253.1">
    <property type="nucleotide sequence ID" value="NZ_JPOQ01000145.1"/>
</dbReference>
<gene>
    <name evidence="5" type="primary">outD</name>
    <name evidence="5" type="ORF">FEMY_16650</name>
</gene>
<reference evidence="5 6" key="1">
    <citation type="submission" date="2016-01" db="EMBL/GenBank/DDBJ databases">
        <title>Genome sequence of the acidophilic iron oxidising Ferrovum strain Z-31.</title>
        <authorList>
            <person name="Poehlein A."/>
            <person name="Ullrich S.R."/>
            <person name="Schloemann M."/>
            <person name="Muehling M."/>
            <person name="Daniel R."/>
        </authorList>
    </citation>
    <scope>NUCLEOTIDE SEQUENCE [LARGE SCALE GENOMIC DNA]</scope>
    <source>
        <strain evidence="5 6">Z-31</strain>
    </source>
</reference>
<name>A0A149VX76_9PROT</name>
<dbReference type="InterPro" id="IPR032789">
    <property type="entry name" value="T2SS-T3SS_pil_N"/>
</dbReference>
<dbReference type="GO" id="GO:0009306">
    <property type="term" value="P:protein secretion"/>
    <property type="evidence" value="ECO:0007669"/>
    <property type="project" value="InterPro"/>
</dbReference>
<evidence type="ECO:0000259" key="4">
    <source>
        <dbReference type="Pfam" id="PF13629"/>
    </source>
</evidence>
<dbReference type="Pfam" id="PF00263">
    <property type="entry name" value="Secretin"/>
    <property type="match status" value="1"/>
</dbReference>
<comment type="similarity">
    <text evidence="1">Belongs to the bacterial secretin family.</text>
</comment>
<feature type="compositionally biased region" description="Polar residues" evidence="2">
    <location>
        <begin position="444"/>
        <end position="455"/>
    </location>
</feature>
<dbReference type="OrthoDB" id="9775455at2"/>
<feature type="domain" description="Type II/III secretion system secretin-like" evidence="3">
    <location>
        <begin position="268"/>
        <end position="432"/>
    </location>
</feature>
<comment type="caution">
    <text evidence="5">The sequence shown here is derived from an EMBL/GenBank/DDBJ whole genome shotgun (WGS) entry which is preliminary data.</text>
</comment>
<evidence type="ECO:0000313" key="5">
    <source>
        <dbReference type="EMBL" id="KXW57812.1"/>
    </source>
</evidence>
<proteinExistence type="inferred from homology"/>
<dbReference type="PATRIC" id="fig|1789004.3.peg.1697"/>
<feature type="domain" description="Pilus formation protein N-terminal" evidence="4">
    <location>
        <begin position="53"/>
        <end position="119"/>
    </location>
</feature>
<dbReference type="AlphaFoldDB" id="A0A149VX76"/>
<dbReference type="GO" id="GO:0015627">
    <property type="term" value="C:type II protein secretion system complex"/>
    <property type="evidence" value="ECO:0007669"/>
    <property type="project" value="TreeGrafter"/>
</dbReference>
<dbReference type="EMBL" id="LRRD01000036">
    <property type="protein sequence ID" value="KXW57812.1"/>
    <property type="molecule type" value="Genomic_DNA"/>
</dbReference>
<organism evidence="5 6">
    <name type="scientific">Ferrovum myxofaciens</name>
    <dbReference type="NCBI Taxonomy" id="416213"/>
    <lineage>
        <taxon>Bacteria</taxon>
        <taxon>Pseudomonadati</taxon>
        <taxon>Pseudomonadota</taxon>
        <taxon>Betaproteobacteria</taxon>
        <taxon>Ferrovales</taxon>
        <taxon>Ferrovaceae</taxon>
        <taxon>Ferrovum</taxon>
    </lineage>
</organism>